<feature type="coiled-coil region" evidence="1">
    <location>
        <begin position="19"/>
        <end position="46"/>
    </location>
</feature>
<keyword evidence="1" id="KW-0175">Coiled coil</keyword>
<organism evidence="2 3">
    <name type="scientific">Diversispora eburnea</name>
    <dbReference type="NCBI Taxonomy" id="1213867"/>
    <lineage>
        <taxon>Eukaryota</taxon>
        <taxon>Fungi</taxon>
        <taxon>Fungi incertae sedis</taxon>
        <taxon>Mucoromycota</taxon>
        <taxon>Glomeromycotina</taxon>
        <taxon>Glomeromycetes</taxon>
        <taxon>Diversisporales</taxon>
        <taxon>Diversisporaceae</taxon>
        <taxon>Diversispora</taxon>
    </lineage>
</organism>
<dbReference type="EMBL" id="CAJVPK010008631">
    <property type="protein sequence ID" value="CAG8662134.1"/>
    <property type="molecule type" value="Genomic_DNA"/>
</dbReference>
<evidence type="ECO:0000256" key="1">
    <source>
        <dbReference type="SAM" id="Coils"/>
    </source>
</evidence>
<evidence type="ECO:0000313" key="2">
    <source>
        <dbReference type="EMBL" id="CAG8662134.1"/>
    </source>
</evidence>
<evidence type="ECO:0000313" key="3">
    <source>
        <dbReference type="Proteomes" id="UP000789706"/>
    </source>
</evidence>
<protein>
    <submittedName>
        <fullName evidence="2">10986_t:CDS:1</fullName>
    </submittedName>
</protein>
<reference evidence="2" key="1">
    <citation type="submission" date="2021-06" db="EMBL/GenBank/DDBJ databases">
        <authorList>
            <person name="Kallberg Y."/>
            <person name="Tangrot J."/>
            <person name="Rosling A."/>
        </authorList>
    </citation>
    <scope>NUCLEOTIDE SEQUENCE</scope>
    <source>
        <strain evidence="2">AZ414A</strain>
    </source>
</reference>
<dbReference type="OrthoDB" id="2492990at2759"/>
<gene>
    <name evidence="2" type="ORF">DEBURN_LOCUS11795</name>
</gene>
<feature type="non-terminal residue" evidence="2">
    <location>
        <position position="1"/>
    </location>
</feature>
<dbReference type="Proteomes" id="UP000789706">
    <property type="component" value="Unassembled WGS sequence"/>
</dbReference>
<proteinExistence type="predicted"/>
<accession>A0A9N9HBV4</accession>
<name>A0A9N9HBV4_9GLOM</name>
<dbReference type="AlphaFoldDB" id="A0A9N9HBV4"/>
<comment type="caution">
    <text evidence="2">The sequence shown here is derived from an EMBL/GenBank/DDBJ whole genome shotgun (WGS) entry which is preliminary data.</text>
</comment>
<keyword evidence="3" id="KW-1185">Reference proteome</keyword>
<feature type="non-terminal residue" evidence="2">
    <location>
        <position position="49"/>
    </location>
</feature>
<sequence length="49" mass="5873">RHVNKETNTQQLDLFTTQLSNLRQTIKNAIKLLNNLTKRMERVEQHLEI</sequence>